<gene>
    <name evidence="9" type="ORF">MRATA1EN1_LOCUS9749</name>
</gene>
<evidence type="ECO:0000256" key="8">
    <source>
        <dbReference type="SAM" id="SignalP"/>
    </source>
</evidence>
<evidence type="ECO:0000256" key="3">
    <source>
        <dbReference type="ARBA" id="ARBA00022525"/>
    </source>
</evidence>
<comment type="subunit">
    <text evidence="6">Monomer. Interacts with AZGP1.</text>
</comment>
<sequence length="146" mass="16093">MRALRLLFKTSPATLLLGLCLTLWTVPTQGQTQNVISITLTVDPTGNADDYTVTLTVTSHVPVYLAVKATLEGSEDVIFPYGNFVYTACLCPYCSRNFFWEIQGPENGILIGKAEVVSEENICLSDVKISTPVYKVCIKREIVITL</sequence>
<accession>A0ABN8YGU8</accession>
<evidence type="ECO:0000256" key="2">
    <source>
        <dbReference type="ARBA" id="ARBA00006819"/>
    </source>
</evidence>
<name>A0ABN8YGU8_RANTA</name>
<keyword evidence="4 8" id="KW-0732">Signal</keyword>
<comment type="similarity">
    <text evidence="2">Belongs to the PIP family.</text>
</comment>
<keyword evidence="10" id="KW-1185">Reference proteome</keyword>
<dbReference type="PANTHER" id="PTHR15096:SF5">
    <property type="entry name" value="PROLACTIN-INDUCIBLE PROTEIN"/>
    <property type="match status" value="1"/>
</dbReference>
<keyword evidence="3" id="KW-0964">Secreted</keyword>
<evidence type="ECO:0000256" key="4">
    <source>
        <dbReference type="ARBA" id="ARBA00022729"/>
    </source>
</evidence>
<feature type="chain" id="PRO_5045791664" description="Prolactin-induced protein" evidence="8">
    <location>
        <begin position="31"/>
        <end position="146"/>
    </location>
</feature>
<dbReference type="InterPro" id="IPR014756">
    <property type="entry name" value="Ig_E-set"/>
</dbReference>
<comment type="subcellular location">
    <subcellularLocation>
        <location evidence="1">Secreted</location>
    </subcellularLocation>
</comment>
<dbReference type="Proteomes" id="UP001176941">
    <property type="component" value="Chromosome 2"/>
</dbReference>
<dbReference type="Gene3D" id="2.60.40.10">
    <property type="entry name" value="Immunoglobulins"/>
    <property type="match status" value="1"/>
</dbReference>
<evidence type="ECO:0000256" key="6">
    <source>
        <dbReference type="ARBA" id="ARBA00025932"/>
    </source>
</evidence>
<evidence type="ECO:0000256" key="5">
    <source>
        <dbReference type="ARBA" id="ARBA00023157"/>
    </source>
</evidence>
<proteinExistence type="inferred from homology"/>
<dbReference type="PANTHER" id="PTHR15096">
    <property type="entry name" value="PROLACTIN-INDUCIBLE PROTEIN/SEMINAL VESICLE ANTIGEN"/>
    <property type="match status" value="1"/>
</dbReference>
<dbReference type="EMBL" id="OX459938">
    <property type="protein sequence ID" value="CAI9160787.1"/>
    <property type="molecule type" value="Genomic_DNA"/>
</dbReference>
<evidence type="ECO:0000313" key="9">
    <source>
        <dbReference type="EMBL" id="CAI9160787.1"/>
    </source>
</evidence>
<reference evidence="9" key="1">
    <citation type="submission" date="2023-04" db="EMBL/GenBank/DDBJ databases">
        <authorList>
            <consortium name="ELIXIR-Norway"/>
        </authorList>
    </citation>
    <scope>NUCLEOTIDE SEQUENCE [LARGE SCALE GENOMIC DNA]</scope>
</reference>
<dbReference type="InterPro" id="IPR013783">
    <property type="entry name" value="Ig-like_fold"/>
</dbReference>
<dbReference type="SUPFAM" id="SSF81296">
    <property type="entry name" value="E set domains"/>
    <property type="match status" value="1"/>
</dbReference>
<keyword evidence="5" id="KW-1015">Disulfide bond</keyword>
<protein>
    <recommendedName>
        <fullName evidence="7">Prolactin-induced protein</fullName>
    </recommendedName>
</protein>
<evidence type="ECO:0000256" key="1">
    <source>
        <dbReference type="ARBA" id="ARBA00004613"/>
    </source>
</evidence>
<organism evidence="9 10">
    <name type="scientific">Rangifer tarandus platyrhynchus</name>
    <name type="common">Svalbard reindeer</name>
    <dbReference type="NCBI Taxonomy" id="3082113"/>
    <lineage>
        <taxon>Eukaryota</taxon>
        <taxon>Metazoa</taxon>
        <taxon>Chordata</taxon>
        <taxon>Craniata</taxon>
        <taxon>Vertebrata</taxon>
        <taxon>Euteleostomi</taxon>
        <taxon>Mammalia</taxon>
        <taxon>Eutheria</taxon>
        <taxon>Laurasiatheria</taxon>
        <taxon>Artiodactyla</taxon>
        <taxon>Ruminantia</taxon>
        <taxon>Pecora</taxon>
        <taxon>Cervidae</taxon>
        <taxon>Odocoileinae</taxon>
        <taxon>Rangifer</taxon>
    </lineage>
</organism>
<evidence type="ECO:0000256" key="7">
    <source>
        <dbReference type="ARBA" id="ARBA00032342"/>
    </source>
</evidence>
<evidence type="ECO:0000313" key="10">
    <source>
        <dbReference type="Proteomes" id="UP001176941"/>
    </source>
</evidence>
<feature type="signal peptide" evidence="8">
    <location>
        <begin position="1"/>
        <end position="30"/>
    </location>
</feature>
<dbReference type="Pfam" id="PF05326">
    <property type="entry name" value="SVA"/>
    <property type="match status" value="1"/>
</dbReference>
<dbReference type="InterPro" id="IPR007990">
    <property type="entry name" value="PIP"/>
</dbReference>